<accession>A0ABQ2UD12</accession>
<feature type="transmembrane region" description="Helical" evidence="1">
    <location>
        <begin position="389"/>
        <end position="408"/>
    </location>
</feature>
<feature type="transmembrane region" description="Helical" evidence="1">
    <location>
        <begin position="331"/>
        <end position="352"/>
    </location>
</feature>
<comment type="caution">
    <text evidence="2">The sequence shown here is derived from an EMBL/GenBank/DDBJ whole genome shotgun (WGS) entry which is preliminary data.</text>
</comment>
<protein>
    <recommendedName>
        <fullName evidence="4">4-amino-4-deoxy-L-arabinose transferase</fullName>
    </recommendedName>
</protein>
<feature type="transmembrane region" description="Helical" evidence="1">
    <location>
        <begin position="65"/>
        <end position="82"/>
    </location>
</feature>
<feature type="transmembrane region" description="Helical" evidence="1">
    <location>
        <begin position="6"/>
        <end position="27"/>
    </location>
</feature>
<feature type="transmembrane region" description="Helical" evidence="1">
    <location>
        <begin position="103"/>
        <end position="123"/>
    </location>
</feature>
<keyword evidence="1" id="KW-0472">Membrane</keyword>
<feature type="transmembrane region" description="Helical" evidence="1">
    <location>
        <begin position="415"/>
        <end position="432"/>
    </location>
</feature>
<evidence type="ECO:0000313" key="3">
    <source>
        <dbReference type="Proteomes" id="UP000649573"/>
    </source>
</evidence>
<feature type="transmembrane region" description="Helical" evidence="1">
    <location>
        <begin position="254"/>
        <end position="275"/>
    </location>
</feature>
<keyword evidence="1" id="KW-0812">Transmembrane</keyword>
<feature type="transmembrane region" description="Helical" evidence="1">
    <location>
        <begin position="189"/>
        <end position="215"/>
    </location>
</feature>
<proteinExistence type="predicted"/>
<gene>
    <name evidence="2" type="ORF">GCM10010178_12730</name>
</gene>
<evidence type="ECO:0000256" key="1">
    <source>
        <dbReference type="SAM" id="Phobius"/>
    </source>
</evidence>
<feature type="transmembrane region" description="Helical" evidence="1">
    <location>
        <begin position="492"/>
        <end position="511"/>
    </location>
</feature>
<dbReference type="EMBL" id="BMRE01000002">
    <property type="protein sequence ID" value="GGU21903.1"/>
    <property type="molecule type" value="Genomic_DNA"/>
</dbReference>
<keyword evidence="1" id="KW-1133">Transmembrane helix</keyword>
<evidence type="ECO:0000313" key="2">
    <source>
        <dbReference type="EMBL" id="GGU21903.1"/>
    </source>
</evidence>
<sequence>MIVRDVLAILVGTAVVVLPGMSLLLALGVRRPLWYAAVPTVASVGVAMVTAIVCALIGLPYGVPALGVVTFALAAVGVWRLIRARAAASEKPRRRFRLGMGEVLGLLLVLCGMGLGGAIWMAGIDTLSTISQEHDMIMHYVITSYIERTGHGAPWQLMPSDVLTGEAISFYPAGLHLLMSVSSALTGSAAVGINAVTIAVLAFGWAVSVASLGFVAARRAGIGRGGAMIAGGIASIVASGLYRPVFSLIHEGGVLPNAATLVLAPGVLAVLLTVPRKGWGPVVAVAFSCLGILAIHPSAMATVGVSLIAWWIGEAFTRGGLRRILGQLPRIAAAGGIAVVIGLPLLVQLFGVSGGAPNAPADSPPIPFADALGSSLGMVYWGFVMEHRAHPQLAAAVITLVGAAAVLYARKGLGVFAAWLAWVIIEIAYWTSPGKGWESIITGLFYHSNLRIWSHISLFAPVLGAVGVVLIASRVALWLGNRAPVFRRRVRFAALGLSFVMGLVYLAWPAVNYARIEADYIANRYARPNFVRVGVDDGKAIAWLGDKIKPGERVLNSANDGSTFLYVDEGIPIVNISSLGNAKLPHTYRLLKSLNTFPSNPEVRKSLKDLNIRWVYVDTSAPLIGAATSPEDWVDTNTFSFPKGFEHLDGLPGLEKVFTSGPVSIYEIDASVLNGTS</sequence>
<feature type="transmembrane region" description="Helical" evidence="1">
    <location>
        <begin position="282"/>
        <end position="311"/>
    </location>
</feature>
<feature type="transmembrane region" description="Helical" evidence="1">
    <location>
        <begin position="34"/>
        <end position="59"/>
    </location>
</feature>
<dbReference type="Proteomes" id="UP000649573">
    <property type="component" value="Unassembled WGS sequence"/>
</dbReference>
<organism evidence="2 3">
    <name type="scientific">Lentzea flava</name>
    <dbReference type="NCBI Taxonomy" id="103732"/>
    <lineage>
        <taxon>Bacteria</taxon>
        <taxon>Bacillati</taxon>
        <taxon>Actinomycetota</taxon>
        <taxon>Actinomycetes</taxon>
        <taxon>Pseudonocardiales</taxon>
        <taxon>Pseudonocardiaceae</taxon>
        <taxon>Lentzea</taxon>
    </lineage>
</organism>
<feature type="transmembrane region" description="Helical" evidence="1">
    <location>
        <begin position="222"/>
        <end position="242"/>
    </location>
</feature>
<name>A0ABQ2UD12_9PSEU</name>
<evidence type="ECO:0008006" key="4">
    <source>
        <dbReference type="Google" id="ProtNLM"/>
    </source>
</evidence>
<keyword evidence="3" id="KW-1185">Reference proteome</keyword>
<dbReference type="InterPro" id="IPR046671">
    <property type="entry name" value="DUF6541"/>
</dbReference>
<dbReference type="Pfam" id="PF20176">
    <property type="entry name" value="DUF6541"/>
    <property type="match status" value="1"/>
</dbReference>
<feature type="transmembrane region" description="Helical" evidence="1">
    <location>
        <begin position="452"/>
        <end position="480"/>
    </location>
</feature>
<dbReference type="RefSeq" id="WP_189252581.1">
    <property type="nucleotide sequence ID" value="NZ_BMRE01000002.1"/>
</dbReference>
<reference evidence="3" key="1">
    <citation type="journal article" date="2019" name="Int. J. Syst. Evol. Microbiol.">
        <title>The Global Catalogue of Microorganisms (GCM) 10K type strain sequencing project: providing services to taxonomists for standard genome sequencing and annotation.</title>
        <authorList>
            <consortium name="The Broad Institute Genomics Platform"/>
            <consortium name="The Broad Institute Genome Sequencing Center for Infectious Disease"/>
            <person name="Wu L."/>
            <person name="Ma J."/>
        </authorList>
    </citation>
    <scope>NUCLEOTIDE SEQUENCE [LARGE SCALE GENOMIC DNA]</scope>
    <source>
        <strain evidence="3">JCM 3296</strain>
    </source>
</reference>